<name>A0AAP2GM55_9BACT</name>
<proteinExistence type="predicted"/>
<accession>A0AAP2GM55</accession>
<reference evidence="2 3" key="1">
    <citation type="submission" date="2021-05" db="EMBL/GenBank/DDBJ databases">
        <title>A Polyphasic approach of four new species of the genus Ohtaekwangia: Ohtaekwangia histidinii sp. nov., Ohtaekwangia cretensis sp. nov., Ohtaekwangia indiensis sp. nov., Ohtaekwangia reichenbachii sp. nov. from diverse environment.</title>
        <authorList>
            <person name="Octaviana S."/>
        </authorList>
    </citation>
    <scope>NUCLEOTIDE SEQUENCE [LARGE SCALE GENOMIC DNA]</scope>
    <source>
        <strain evidence="2 3">PWU4</strain>
    </source>
</reference>
<protein>
    <recommendedName>
        <fullName evidence="4">T9SS type A sorting domain-containing protein</fullName>
    </recommendedName>
</protein>
<comment type="caution">
    <text evidence="2">The sequence shown here is derived from an EMBL/GenBank/DDBJ whole genome shotgun (WGS) entry which is preliminary data.</text>
</comment>
<dbReference type="EMBL" id="JAHESF010000005">
    <property type="protein sequence ID" value="MBT1696578.1"/>
    <property type="molecule type" value="Genomic_DNA"/>
</dbReference>
<dbReference type="Proteomes" id="UP001319200">
    <property type="component" value="Unassembled WGS sequence"/>
</dbReference>
<evidence type="ECO:0008006" key="4">
    <source>
        <dbReference type="Google" id="ProtNLM"/>
    </source>
</evidence>
<sequence>MKKLSPLLMLLLLLTVAHQASACYGTQISGPSTVYINANSPFTIGGFSISVDPTLSQVRGPYLYTRWHTSYNGTVYTGDAVSIYFFRNLAPFTHNETVFANSYFTDGSIWENNTQVQVVVFNPPLMPSAAAGAGPEQSAITILDDRGKVLRAAHGLPADSPVITEGLTPGLYIMETRDKGSVSRKKIFITH</sequence>
<feature type="chain" id="PRO_5042886033" description="T9SS type A sorting domain-containing protein" evidence="1">
    <location>
        <begin position="23"/>
        <end position="191"/>
    </location>
</feature>
<dbReference type="AlphaFoldDB" id="A0AAP2GM55"/>
<organism evidence="2 3">
    <name type="scientific">Chryseosolibacter histidini</name>
    <dbReference type="NCBI Taxonomy" id="2782349"/>
    <lineage>
        <taxon>Bacteria</taxon>
        <taxon>Pseudomonadati</taxon>
        <taxon>Bacteroidota</taxon>
        <taxon>Cytophagia</taxon>
        <taxon>Cytophagales</taxon>
        <taxon>Chryseotaleaceae</taxon>
        <taxon>Chryseosolibacter</taxon>
    </lineage>
</organism>
<dbReference type="RefSeq" id="WP_254161858.1">
    <property type="nucleotide sequence ID" value="NZ_JAHESF010000005.1"/>
</dbReference>
<feature type="signal peptide" evidence="1">
    <location>
        <begin position="1"/>
        <end position="22"/>
    </location>
</feature>
<keyword evidence="1" id="KW-0732">Signal</keyword>
<evidence type="ECO:0000313" key="2">
    <source>
        <dbReference type="EMBL" id="MBT1696578.1"/>
    </source>
</evidence>
<keyword evidence="3" id="KW-1185">Reference proteome</keyword>
<evidence type="ECO:0000256" key="1">
    <source>
        <dbReference type="SAM" id="SignalP"/>
    </source>
</evidence>
<evidence type="ECO:0000313" key="3">
    <source>
        <dbReference type="Proteomes" id="UP001319200"/>
    </source>
</evidence>
<gene>
    <name evidence="2" type="ORF">KK083_06825</name>
</gene>